<dbReference type="OrthoDB" id="2296881at2"/>
<dbReference type="RefSeq" id="WP_057894547.1">
    <property type="nucleotide sequence ID" value="NZ_AYZQ01000003.1"/>
</dbReference>
<keyword evidence="2" id="KW-1185">Reference proteome</keyword>
<dbReference type="EMBL" id="AYZQ01000003">
    <property type="protein sequence ID" value="KRM71595.1"/>
    <property type="molecule type" value="Genomic_DNA"/>
</dbReference>
<gene>
    <name evidence="1" type="ORF">FC34_GL001249</name>
</gene>
<organism evidence="1 2">
    <name type="scientific">Lacticaseibacillus brantae DSM 23927</name>
    <dbReference type="NCBI Taxonomy" id="1423727"/>
    <lineage>
        <taxon>Bacteria</taxon>
        <taxon>Bacillati</taxon>
        <taxon>Bacillota</taxon>
        <taxon>Bacilli</taxon>
        <taxon>Lactobacillales</taxon>
        <taxon>Lactobacillaceae</taxon>
        <taxon>Lacticaseibacillus</taxon>
    </lineage>
</organism>
<dbReference type="Proteomes" id="UP000051672">
    <property type="component" value="Unassembled WGS sequence"/>
</dbReference>
<proteinExistence type="predicted"/>
<reference evidence="1 2" key="1">
    <citation type="journal article" date="2015" name="Genome Announc.">
        <title>Expanding the biotechnology potential of lactobacilli through comparative genomics of 213 strains and associated genera.</title>
        <authorList>
            <person name="Sun Z."/>
            <person name="Harris H.M."/>
            <person name="McCann A."/>
            <person name="Guo C."/>
            <person name="Argimon S."/>
            <person name="Zhang W."/>
            <person name="Yang X."/>
            <person name="Jeffery I.B."/>
            <person name="Cooney J.C."/>
            <person name="Kagawa T.F."/>
            <person name="Liu W."/>
            <person name="Song Y."/>
            <person name="Salvetti E."/>
            <person name="Wrobel A."/>
            <person name="Rasinkangas P."/>
            <person name="Parkhill J."/>
            <person name="Rea M.C."/>
            <person name="O'Sullivan O."/>
            <person name="Ritari J."/>
            <person name="Douillard F.P."/>
            <person name="Paul Ross R."/>
            <person name="Yang R."/>
            <person name="Briner A.E."/>
            <person name="Felis G.E."/>
            <person name="de Vos W.M."/>
            <person name="Barrangou R."/>
            <person name="Klaenhammer T.R."/>
            <person name="Caufield P.W."/>
            <person name="Cui Y."/>
            <person name="Zhang H."/>
            <person name="O'Toole P.W."/>
        </authorList>
    </citation>
    <scope>NUCLEOTIDE SEQUENCE [LARGE SCALE GENOMIC DNA]</scope>
    <source>
        <strain evidence="1 2">DSM 23927</strain>
    </source>
</reference>
<evidence type="ECO:0000313" key="2">
    <source>
        <dbReference type="Proteomes" id="UP000051672"/>
    </source>
</evidence>
<comment type="caution">
    <text evidence="1">The sequence shown here is derived from an EMBL/GenBank/DDBJ whole genome shotgun (WGS) entry which is preliminary data.</text>
</comment>
<accession>A0A0R2B568</accession>
<dbReference type="AlphaFoldDB" id="A0A0R2B568"/>
<protein>
    <submittedName>
        <fullName evidence="1">Uncharacterized protein</fullName>
    </submittedName>
</protein>
<evidence type="ECO:0000313" key="1">
    <source>
        <dbReference type="EMBL" id="KRM71595.1"/>
    </source>
</evidence>
<dbReference type="PATRIC" id="fig|1423727.3.peg.1270"/>
<name>A0A0R2B568_9LACO</name>
<dbReference type="STRING" id="1423727.FC34_GL001249"/>
<sequence length="107" mass="12233">MDDFILSPDALAELVKVGRYKTEDEVIKHTIQDWVQFLLDEGFEGSYFQAKITGPDLGIINTTRTVVATLHSQGESYVADYRTDARATLLRLQHQLRDMISHHEIDI</sequence>